<feature type="domain" description="Replication-associated protein G2P C-terminal" evidence="2">
    <location>
        <begin position="302"/>
        <end position="362"/>
    </location>
</feature>
<organism evidence="3 4">
    <name type="scientific">Novimethylophilus kurashikiensis</name>
    <dbReference type="NCBI Taxonomy" id="1825523"/>
    <lineage>
        <taxon>Bacteria</taxon>
        <taxon>Pseudomonadati</taxon>
        <taxon>Pseudomonadota</taxon>
        <taxon>Betaproteobacteria</taxon>
        <taxon>Nitrosomonadales</taxon>
        <taxon>Methylophilaceae</taxon>
        <taxon>Novimethylophilus</taxon>
    </lineage>
</organism>
<accession>A0A2R5FBK9</accession>
<gene>
    <name evidence="3" type="ORF">NMK_2812</name>
</gene>
<evidence type="ECO:0000313" key="3">
    <source>
        <dbReference type="EMBL" id="GBG15209.1"/>
    </source>
</evidence>
<dbReference type="InterPro" id="IPR022688">
    <property type="entry name" value="G2P_C"/>
</dbReference>
<feature type="domain" description="Replication-associated protein G2P N-terminal" evidence="1">
    <location>
        <begin position="64"/>
        <end position="252"/>
    </location>
</feature>
<proteinExistence type="predicted"/>
<evidence type="ECO:0000313" key="4">
    <source>
        <dbReference type="Proteomes" id="UP000245081"/>
    </source>
</evidence>
<comment type="caution">
    <text evidence="3">The sequence shown here is derived from an EMBL/GenBank/DDBJ whole genome shotgun (WGS) entry which is preliminary data.</text>
</comment>
<name>A0A2R5FBK9_9PROT</name>
<dbReference type="OrthoDB" id="6835686at2"/>
<dbReference type="GO" id="GO:0006260">
    <property type="term" value="P:DNA replication"/>
    <property type="evidence" value="ECO:0007669"/>
    <property type="project" value="InterPro"/>
</dbReference>
<dbReference type="RefSeq" id="WP_109016375.1">
    <property type="nucleotide sequence ID" value="NZ_BDOQ01000016.1"/>
</dbReference>
<sequence>MAFCDWITIRQNHGINAGLPVINGGCVVVLENDRPIEATDDTGDDFMFIEPDSVKYTLERKLIQKGSYDSSIQIRCDGSVVELSGNVGRYGRPDNVWGYTVLDCIHRANRIIRSFGLPAFHDVGEPVYIESKDVYVPNPNTALISRVDLTQNYFSGSPSMAARLVHYFGGHHQGRFSPKMYTSNKGDLTGLTWGEGSKYYSRKLYIKAQSLGEHVSQRTMDFVTKNGMVRDEISLKSRYLTQHNLRTIYDWQRWQSEHIEGESDMTTVIYGKFKDLMDTDKNSVHVDPFNDLPVRLCGIASAWRNGKDVWGDPDVSRATKYRYRSQLMKYGIDIAIPCDVTRLSTRVRMIDVQQAIAPQWYWNETESADEWKRRRAA</sequence>
<evidence type="ECO:0000259" key="2">
    <source>
        <dbReference type="Pfam" id="PF05155"/>
    </source>
</evidence>
<dbReference type="Proteomes" id="UP000245081">
    <property type="component" value="Unassembled WGS sequence"/>
</dbReference>
<dbReference type="AlphaFoldDB" id="A0A2R5FBK9"/>
<dbReference type="Pfam" id="PF05144">
    <property type="entry name" value="Phage_CRI"/>
    <property type="match status" value="1"/>
</dbReference>
<keyword evidence="4" id="KW-1185">Reference proteome</keyword>
<dbReference type="Pfam" id="PF05155">
    <property type="entry name" value="G2P_X_C"/>
    <property type="match status" value="1"/>
</dbReference>
<dbReference type="InterPro" id="IPR022686">
    <property type="entry name" value="G2P_N"/>
</dbReference>
<dbReference type="EMBL" id="BDOQ01000016">
    <property type="protein sequence ID" value="GBG15209.1"/>
    <property type="molecule type" value="Genomic_DNA"/>
</dbReference>
<protein>
    <submittedName>
        <fullName evidence="3">Addiction module protein</fullName>
    </submittedName>
</protein>
<evidence type="ECO:0000259" key="1">
    <source>
        <dbReference type="Pfam" id="PF05144"/>
    </source>
</evidence>
<reference evidence="3 4" key="1">
    <citation type="journal article" date="2018" name="Environ. Microbiol.">
        <title>Isolation and genomic characterization of Novimethylophilus kurashikiensis gen. nov. sp. nov., a new lanthanide-dependent methylotrophic species of Methylophilaceae.</title>
        <authorList>
            <person name="Lv H."/>
            <person name="Sahin N."/>
            <person name="Tani A."/>
        </authorList>
    </citation>
    <scope>NUCLEOTIDE SEQUENCE [LARGE SCALE GENOMIC DNA]</scope>
    <source>
        <strain evidence="3 4">La2-4</strain>
    </source>
</reference>